<dbReference type="InterPro" id="IPR050131">
    <property type="entry name" value="Peptidase_S8_subtilisin-like"/>
</dbReference>
<dbReference type="RefSeq" id="WP_193916846.1">
    <property type="nucleotide sequence ID" value="NZ_JADEWL010000006.1"/>
</dbReference>
<evidence type="ECO:0000256" key="2">
    <source>
        <dbReference type="ARBA" id="ARBA00022670"/>
    </source>
</evidence>
<sequence>MSENALRGYLDSATHLSINTSPQFFTDTVSSLEANDLYSFNLKGRSSFDLTLDGLSADADVKLIQDRNGNGKFEKDEIIAYSNNGGKLAESIRTSLEKGTYYIEVYPYGNIQTDYRLSVSAVPFDSAGNSIDLAREVVIDSQTKSISNWVGKLDSKDYYKFHLDNTSDLNIVLDGLSADADLRLLSSQGNILARSANISSLNEAIAKTLAAGSYYLEVNSYNNSETYYDLHLSASLVEIIPTSVNNTTVDTGTTSASSPIPTSAIPQTTNTFLGTLRADTFTYQPGSSRTVFSGNGNVDYGSGKRDLLDLSEFISSSVVLNYANSPDGGVVYNSGNGNRIFDALTFGDGSEILFEGIETIKFADTTMDLSVTPNDPLFNQQWNLHGMGVHNAWRFTTGSNNVMIGIQDTGLGTDSSGNIHPDLRGTNFIGNNYLDEWSKSSDFSHGTLVQGTIAAASNNGIGGAGINWNSDVINIDVVGDDAPNYNLATATQAMIEQSKAQGKRLVVNISLAGGYSPEFEQLIADNQNTALFVIASGNANTNSIASPADLAQKYGNVVAVGSSWGTTDYFGNAKTPGERISYENWWGSNYGNGLTVTAPSEFISTSATRNASGNFDFGYNQNFNGTSASTANVSGVASLLWSVNPNLSAAQIKAIISETAYDLGNQGYDTVYGNGFINADAGVRRALAIARGFA</sequence>
<dbReference type="PANTHER" id="PTHR43806:SF11">
    <property type="entry name" value="CEREVISIN-RELATED"/>
    <property type="match status" value="1"/>
</dbReference>
<feature type="active site" description="Charge relay system" evidence="5">
    <location>
        <position position="408"/>
    </location>
</feature>
<feature type="domain" description="Peptidase C-terminal archaeal/bacterial" evidence="7">
    <location>
        <begin position="157"/>
        <end position="220"/>
    </location>
</feature>
<evidence type="ECO:0000256" key="5">
    <source>
        <dbReference type="PROSITE-ProRule" id="PRU01240"/>
    </source>
</evidence>
<protein>
    <submittedName>
        <fullName evidence="8">S8 family serine peptidase</fullName>
    </submittedName>
</protein>
<evidence type="ECO:0000259" key="6">
    <source>
        <dbReference type="Pfam" id="PF00082"/>
    </source>
</evidence>
<feature type="active site" description="Charge relay system" evidence="5">
    <location>
        <position position="445"/>
    </location>
</feature>
<reference evidence="8" key="1">
    <citation type="submission" date="2020-10" db="EMBL/GenBank/DDBJ databases">
        <authorList>
            <person name="Castelo-Branco R."/>
            <person name="Eusebio N."/>
            <person name="Adriana R."/>
            <person name="Vieira A."/>
            <person name="Brugerolle De Fraissinette N."/>
            <person name="Rezende De Castro R."/>
            <person name="Schneider M.P."/>
            <person name="Vasconcelos V."/>
            <person name="Leao P.N."/>
        </authorList>
    </citation>
    <scope>NUCLEOTIDE SEQUENCE</scope>
    <source>
        <strain evidence="8">LEGE 06105</strain>
    </source>
</reference>
<keyword evidence="3 5" id="KW-0378">Hydrolase</keyword>
<feature type="domain" description="Peptidase S8/S53" evidence="6">
    <location>
        <begin position="400"/>
        <end position="675"/>
    </location>
</feature>
<dbReference type="Pfam" id="PF04151">
    <property type="entry name" value="PPC"/>
    <property type="match status" value="2"/>
</dbReference>
<name>A0A8J7FCC4_9CYAN</name>
<dbReference type="Gene3D" id="3.40.50.200">
    <property type="entry name" value="Peptidase S8/S53 domain"/>
    <property type="match status" value="1"/>
</dbReference>
<dbReference type="EMBL" id="JADEWL010000006">
    <property type="protein sequence ID" value="MBE9211661.1"/>
    <property type="molecule type" value="Genomic_DNA"/>
</dbReference>
<keyword evidence="2 5" id="KW-0645">Protease</keyword>
<evidence type="ECO:0000256" key="1">
    <source>
        <dbReference type="ARBA" id="ARBA00011073"/>
    </source>
</evidence>
<organism evidence="8 9">
    <name type="scientific">Plectonema cf. radiosum LEGE 06105</name>
    <dbReference type="NCBI Taxonomy" id="945769"/>
    <lineage>
        <taxon>Bacteria</taxon>
        <taxon>Bacillati</taxon>
        <taxon>Cyanobacteriota</taxon>
        <taxon>Cyanophyceae</taxon>
        <taxon>Oscillatoriophycideae</taxon>
        <taxon>Oscillatoriales</taxon>
        <taxon>Microcoleaceae</taxon>
        <taxon>Plectonema</taxon>
    </lineage>
</organism>
<dbReference type="Proteomes" id="UP000620559">
    <property type="component" value="Unassembled WGS sequence"/>
</dbReference>
<comment type="caution">
    <text evidence="8">The sequence shown here is derived from an EMBL/GenBank/DDBJ whole genome shotgun (WGS) entry which is preliminary data.</text>
</comment>
<proteinExistence type="inferred from homology"/>
<evidence type="ECO:0000256" key="4">
    <source>
        <dbReference type="ARBA" id="ARBA00022825"/>
    </source>
</evidence>
<dbReference type="InterPro" id="IPR000209">
    <property type="entry name" value="Peptidase_S8/S53_dom"/>
</dbReference>
<evidence type="ECO:0000256" key="3">
    <source>
        <dbReference type="ARBA" id="ARBA00022801"/>
    </source>
</evidence>
<dbReference type="GO" id="GO:0006508">
    <property type="term" value="P:proteolysis"/>
    <property type="evidence" value="ECO:0007669"/>
    <property type="project" value="UniProtKB-KW"/>
</dbReference>
<dbReference type="GO" id="GO:0004252">
    <property type="term" value="F:serine-type endopeptidase activity"/>
    <property type="evidence" value="ECO:0007669"/>
    <property type="project" value="UniProtKB-UniRule"/>
</dbReference>
<dbReference type="PRINTS" id="PR00723">
    <property type="entry name" value="SUBTILISIN"/>
</dbReference>
<feature type="domain" description="Peptidase C-terminal archaeal/bacterial" evidence="7">
    <location>
        <begin position="35"/>
        <end position="106"/>
    </location>
</feature>
<dbReference type="Gene3D" id="2.60.120.380">
    <property type="match status" value="2"/>
</dbReference>
<keyword evidence="9" id="KW-1185">Reference proteome</keyword>
<dbReference type="AlphaFoldDB" id="A0A8J7FCC4"/>
<dbReference type="SUPFAM" id="SSF52743">
    <property type="entry name" value="Subtilisin-like"/>
    <property type="match status" value="1"/>
</dbReference>
<dbReference type="Pfam" id="PF00082">
    <property type="entry name" value="Peptidase_S8"/>
    <property type="match status" value="1"/>
</dbReference>
<accession>A0A8J7FCC4</accession>
<keyword evidence="4 5" id="KW-0720">Serine protease</keyword>
<dbReference type="InterPro" id="IPR007280">
    <property type="entry name" value="Peptidase_C_arc/bac"/>
</dbReference>
<dbReference type="SUPFAM" id="SSF89260">
    <property type="entry name" value="Collagen-binding domain"/>
    <property type="match status" value="2"/>
</dbReference>
<dbReference type="InterPro" id="IPR015500">
    <property type="entry name" value="Peptidase_S8_subtilisin-rel"/>
</dbReference>
<comment type="similarity">
    <text evidence="1 5">Belongs to the peptidase S8 family.</text>
</comment>
<feature type="active site" description="Charge relay system" evidence="5">
    <location>
        <position position="627"/>
    </location>
</feature>
<dbReference type="PANTHER" id="PTHR43806">
    <property type="entry name" value="PEPTIDASE S8"/>
    <property type="match status" value="1"/>
</dbReference>
<evidence type="ECO:0000313" key="8">
    <source>
        <dbReference type="EMBL" id="MBE9211661.1"/>
    </source>
</evidence>
<dbReference type="InterPro" id="IPR036852">
    <property type="entry name" value="Peptidase_S8/S53_dom_sf"/>
</dbReference>
<gene>
    <name evidence="8" type="ORF">IQ247_02835</name>
</gene>
<evidence type="ECO:0000259" key="7">
    <source>
        <dbReference type="Pfam" id="PF04151"/>
    </source>
</evidence>
<evidence type="ECO:0000313" key="9">
    <source>
        <dbReference type="Proteomes" id="UP000620559"/>
    </source>
</evidence>
<dbReference type="PROSITE" id="PS51892">
    <property type="entry name" value="SUBTILASE"/>
    <property type="match status" value="1"/>
</dbReference>